<evidence type="ECO:0000313" key="1">
    <source>
        <dbReference type="EMBL" id="MCV2222053.1"/>
    </source>
</evidence>
<evidence type="ECO:0000313" key="2">
    <source>
        <dbReference type="Proteomes" id="UP001063475"/>
    </source>
</evidence>
<protein>
    <submittedName>
        <fullName evidence="1">Uncharacterized protein</fullName>
    </submittedName>
</protein>
<accession>A0ABT2XTP3</accession>
<dbReference type="Proteomes" id="UP001063475">
    <property type="component" value="Unassembled WGS sequence"/>
</dbReference>
<comment type="caution">
    <text evidence="1">The sequence shown here is derived from an EMBL/GenBank/DDBJ whole genome shotgun (WGS) entry which is preliminary data.</text>
</comment>
<name>A0ABT2XTP3_9PSED</name>
<sequence length="94" mass="10021">MAFSSGGKVRELRCNQVSMASRLAEGEGGHGRAGPVEEFAAKRRRCPVQMSGAVSIELQLDVSPVVVSVTVAMPVEHFRAPDLASLATFIKYSS</sequence>
<reference evidence="1" key="1">
    <citation type="submission" date="2022-06" db="EMBL/GenBank/DDBJ databases">
        <title>De novo draft assembly of the Pseudomonas mercurotoleraris sp. nov., isolated from the plants rhizosphere.</title>
        <authorList>
            <person name="Robas M."/>
            <person name="Gonzalez D."/>
            <person name="Fernandez V.M."/>
            <person name="Luna L."/>
            <person name="Provanza A."/>
            <person name="Jimenez P.A."/>
        </authorList>
    </citation>
    <scope>NUCLEOTIDE SEQUENCE</scope>
    <source>
        <strain evidence="1">SAICEUPSM</strain>
    </source>
</reference>
<keyword evidence="2" id="KW-1185">Reference proteome</keyword>
<dbReference type="RefSeq" id="WP_178083770.1">
    <property type="nucleotide sequence ID" value="NZ_JAMSHA010000003.1"/>
</dbReference>
<gene>
    <name evidence="1" type="ORF">ND528_10750</name>
</gene>
<organism evidence="1 2">
    <name type="scientific">Pseudomonas mercuritolerans</name>
    <dbReference type="NCBI Taxonomy" id="2951809"/>
    <lineage>
        <taxon>Bacteria</taxon>
        <taxon>Pseudomonadati</taxon>
        <taxon>Pseudomonadota</taxon>
        <taxon>Gammaproteobacteria</taxon>
        <taxon>Pseudomonadales</taxon>
        <taxon>Pseudomonadaceae</taxon>
        <taxon>Pseudomonas</taxon>
    </lineage>
</organism>
<dbReference type="EMBL" id="JAMSHA010000003">
    <property type="protein sequence ID" value="MCV2222053.1"/>
    <property type="molecule type" value="Genomic_DNA"/>
</dbReference>
<proteinExistence type="predicted"/>